<protein>
    <submittedName>
        <fullName evidence="1">Uncharacterized protein</fullName>
    </submittedName>
</protein>
<accession>A0A6C0ALF7</accession>
<sequence length="178" mass="21313">MSFTDILYLETKDSHRQVDKHPFVSMIRKDKIAGDMYINFNKICIYKIQEVLKLKDINLQSNLYREFDLPDIYTSPVLQEILTHCKTYPLESAYQFYLGLLFGGNMLKRMLPEHNDFLTYENSTDLINDFKTYLCNNVDEIEKIKFIENVNVSYKLIKKLFDEFYDTLKHPVKIRLFH</sequence>
<proteinExistence type="predicted"/>
<name>A0A6C0ALF7_9ZZZZ</name>
<evidence type="ECO:0000313" key="1">
    <source>
        <dbReference type="EMBL" id="QHS80677.1"/>
    </source>
</evidence>
<dbReference type="SUPFAM" id="SSF48613">
    <property type="entry name" value="Heme oxygenase-like"/>
    <property type="match status" value="1"/>
</dbReference>
<dbReference type="InterPro" id="IPR016084">
    <property type="entry name" value="Haem_Oase-like_multi-hlx"/>
</dbReference>
<dbReference type="Gene3D" id="1.20.910.10">
    <property type="entry name" value="Heme oxygenase-like"/>
    <property type="match status" value="1"/>
</dbReference>
<dbReference type="AlphaFoldDB" id="A0A6C0ALF7"/>
<reference evidence="1" key="1">
    <citation type="journal article" date="2020" name="Nature">
        <title>Giant virus diversity and host interactions through global metagenomics.</title>
        <authorList>
            <person name="Schulz F."/>
            <person name="Roux S."/>
            <person name="Paez-Espino D."/>
            <person name="Jungbluth S."/>
            <person name="Walsh D.A."/>
            <person name="Denef V.J."/>
            <person name="McMahon K.D."/>
            <person name="Konstantinidis K.T."/>
            <person name="Eloe-Fadrosh E.A."/>
            <person name="Kyrpides N.C."/>
            <person name="Woyke T."/>
        </authorList>
    </citation>
    <scope>NUCLEOTIDE SEQUENCE</scope>
    <source>
        <strain evidence="1">GVMAG-S-1091796-13</strain>
    </source>
</reference>
<dbReference type="EMBL" id="MN740716">
    <property type="protein sequence ID" value="QHS80677.1"/>
    <property type="molecule type" value="Genomic_DNA"/>
</dbReference>
<organism evidence="1">
    <name type="scientific">viral metagenome</name>
    <dbReference type="NCBI Taxonomy" id="1070528"/>
    <lineage>
        <taxon>unclassified sequences</taxon>
        <taxon>metagenomes</taxon>
        <taxon>organismal metagenomes</taxon>
    </lineage>
</organism>